<evidence type="ECO:0000256" key="1">
    <source>
        <dbReference type="ARBA" id="ARBA00038283"/>
    </source>
</evidence>
<comment type="similarity">
    <text evidence="1">Belongs to the initiator RepB protein family.</text>
</comment>
<organism evidence="3 4">
    <name type="scientific">Vibrio eleionomae</name>
    <dbReference type="NCBI Taxonomy" id="2653505"/>
    <lineage>
        <taxon>Bacteria</taxon>
        <taxon>Pseudomonadati</taxon>
        <taxon>Pseudomonadota</taxon>
        <taxon>Gammaproteobacteria</taxon>
        <taxon>Vibrionales</taxon>
        <taxon>Vibrionaceae</taxon>
        <taxon>Vibrio</taxon>
    </lineage>
</organism>
<evidence type="ECO:0000259" key="2">
    <source>
        <dbReference type="Pfam" id="PF01051"/>
    </source>
</evidence>
<dbReference type="SUPFAM" id="SSF46785">
    <property type="entry name" value="Winged helix' DNA-binding domain"/>
    <property type="match status" value="2"/>
</dbReference>
<reference evidence="3 4" key="1">
    <citation type="submission" date="2019-10" db="EMBL/GenBank/DDBJ databases">
        <title>Vibrio sp. nov. isolated from a shrimp pond.</title>
        <authorList>
            <person name="Gomez-Gil B."/>
            <person name="Enciso-Ibarra J."/>
            <person name="Enciso-Ibarra K."/>
            <person name="Bolan-Mejia C."/>
        </authorList>
    </citation>
    <scope>NUCLEOTIDE SEQUENCE [LARGE SCALE GENOMIC DNA]</scope>
    <source>
        <strain evidence="3 4">CAIM 722</strain>
    </source>
</reference>
<proteinExistence type="inferred from homology"/>
<dbReference type="InterPro" id="IPR036388">
    <property type="entry name" value="WH-like_DNA-bd_sf"/>
</dbReference>
<feature type="domain" description="Initiator Rep protein WH1" evidence="2">
    <location>
        <begin position="19"/>
        <end position="159"/>
    </location>
</feature>
<evidence type="ECO:0000313" key="4">
    <source>
        <dbReference type="Proteomes" id="UP000462621"/>
    </source>
</evidence>
<dbReference type="Pfam" id="PF01051">
    <property type="entry name" value="Rep3_N"/>
    <property type="match status" value="1"/>
</dbReference>
<name>A0A7X4LQ22_9VIBR</name>
<keyword evidence="4" id="KW-1185">Reference proteome</keyword>
<dbReference type="AlphaFoldDB" id="A0A7X4LQ22"/>
<dbReference type="InterPro" id="IPR036390">
    <property type="entry name" value="WH_DNA-bd_sf"/>
</dbReference>
<dbReference type="InterPro" id="IPR000525">
    <property type="entry name" value="Initiator_Rep_WH1"/>
</dbReference>
<dbReference type="RefSeq" id="WP_161158387.1">
    <property type="nucleotide sequence ID" value="NZ_WEKT01000078.1"/>
</dbReference>
<dbReference type="Pfam" id="PF21205">
    <property type="entry name" value="Rep3_C"/>
    <property type="match status" value="1"/>
</dbReference>
<evidence type="ECO:0000313" key="3">
    <source>
        <dbReference type="EMBL" id="MZI95891.1"/>
    </source>
</evidence>
<comment type="caution">
    <text evidence="3">The sequence shown here is derived from an EMBL/GenBank/DDBJ whole genome shotgun (WGS) entry which is preliminary data.</text>
</comment>
<dbReference type="Proteomes" id="UP000462621">
    <property type="component" value="Unassembled WGS sequence"/>
</dbReference>
<gene>
    <name evidence="3" type="ORF">F9817_22145</name>
</gene>
<sequence>MTIKKSPSINISKMRNKVVVKSNEFIQASEYKISYNQYKVIKYCFATLADKQQHVVDINIKEYCQAIGLTLQSNNFAGIREALATMEGAPFKVEGEVTSINEAIIDSVEFPSKNEAKIRISDAYTPLVHYVEPPYTQYKFINIAFLTSYYSIRLYEMCKSWQVKKSFTIEVDKLRKQFGVEDTLKCWQHFKERALLKPIQEINQLTDINVEMHYINRLRTVNQIEFHITSKTREERAKVKEYIEKYIDSKY</sequence>
<dbReference type="GO" id="GO:0003887">
    <property type="term" value="F:DNA-directed DNA polymerase activity"/>
    <property type="evidence" value="ECO:0007669"/>
    <property type="project" value="InterPro"/>
</dbReference>
<dbReference type="Gene3D" id="1.10.10.10">
    <property type="entry name" value="Winged helix-like DNA-binding domain superfamily/Winged helix DNA-binding domain"/>
    <property type="match status" value="2"/>
</dbReference>
<accession>A0A7X4LQ22</accession>
<dbReference type="EMBL" id="WEKT01000078">
    <property type="protein sequence ID" value="MZI95891.1"/>
    <property type="molecule type" value="Genomic_DNA"/>
</dbReference>
<dbReference type="GO" id="GO:0006270">
    <property type="term" value="P:DNA replication initiation"/>
    <property type="evidence" value="ECO:0007669"/>
    <property type="project" value="InterPro"/>
</dbReference>
<protein>
    <submittedName>
        <fullName evidence="3">RepB family plasmid replication initiator protein</fullName>
    </submittedName>
</protein>